<name>A0A6G2BFV4_9ACTN</name>
<protein>
    <submittedName>
        <fullName evidence="2">Uncharacterized protein</fullName>
    </submittedName>
</protein>
<dbReference type="RefSeq" id="WP_155072012.1">
    <property type="nucleotide sequence ID" value="NZ_WIXO01000001.1"/>
</dbReference>
<feature type="region of interest" description="Disordered" evidence="1">
    <location>
        <begin position="65"/>
        <end position="84"/>
    </location>
</feature>
<dbReference type="OrthoDB" id="3854751at2"/>
<keyword evidence="3" id="KW-1185">Reference proteome</keyword>
<comment type="caution">
    <text evidence="2">The sequence shown here is derived from an EMBL/GenBank/DDBJ whole genome shotgun (WGS) entry which is preliminary data.</text>
</comment>
<dbReference type="Proteomes" id="UP000473014">
    <property type="component" value="Unassembled WGS sequence"/>
</dbReference>
<evidence type="ECO:0000313" key="2">
    <source>
        <dbReference type="EMBL" id="MTE21167.1"/>
    </source>
</evidence>
<dbReference type="EMBL" id="WIXO01000001">
    <property type="protein sequence ID" value="MTE21167.1"/>
    <property type="molecule type" value="Genomic_DNA"/>
</dbReference>
<reference evidence="2 3" key="1">
    <citation type="submission" date="2019-11" db="EMBL/GenBank/DDBJ databases">
        <authorList>
            <person name="Yuan L."/>
        </authorList>
    </citation>
    <scope>NUCLEOTIDE SEQUENCE [LARGE SCALE GENOMIC DNA]</scope>
    <source>
        <strain evidence="2 3">TRM43335</strain>
    </source>
</reference>
<proteinExistence type="predicted"/>
<organism evidence="2 3">
    <name type="scientific">Streptomyces taklimakanensis</name>
    <dbReference type="NCBI Taxonomy" id="2569853"/>
    <lineage>
        <taxon>Bacteria</taxon>
        <taxon>Bacillati</taxon>
        <taxon>Actinomycetota</taxon>
        <taxon>Actinomycetes</taxon>
        <taxon>Kitasatosporales</taxon>
        <taxon>Streptomycetaceae</taxon>
        <taxon>Streptomyces</taxon>
    </lineage>
</organism>
<evidence type="ECO:0000256" key="1">
    <source>
        <dbReference type="SAM" id="MobiDB-lite"/>
    </source>
</evidence>
<accession>A0A6G2BFV4</accession>
<gene>
    <name evidence="2" type="ORF">F0L17_19000</name>
</gene>
<evidence type="ECO:0000313" key="3">
    <source>
        <dbReference type="Proteomes" id="UP000473014"/>
    </source>
</evidence>
<dbReference type="AlphaFoldDB" id="A0A6G2BFV4"/>
<sequence length="84" mass="9197">MESDGQLPLHDLVAARLKDAHTRVWRMRVPEDARKALTRRLLVITAAAKHDLSGAARRLDRFVAELDGEGTPGRREGPGTEGSA</sequence>